<proteinExistence type="predicted"/>
<gene>
    <name evidence="7" type="ORF">I5M27_11930</name>
</gene>
<keyword evidence="5" id="KW-0732">Signal</keyword>
<evidence type="ECO:0000256" key="5">
    <source>
        <dbReference type="SAM" id="SignalP"/>
    </source>
</evidence>
<evidence type="ECO:0000313" key="8">
    <source>
        <dbReference type="Proteomes" id="UP000644147"/>
    </source>
</evidence>
<dbReference type="InterPro" id="IPR009056">
    <property type="entry name" value="Cyt_c-like_dom"/>
</dbReference>
<keyword evidence="2 4" id="KW-0479">Metal-binding</keyword>
<accession>A0ABS1C2U0</accession>
<feature type="chain" id="PRO_5045642692" evidence="5">
    <location>
        <begin position="20"/>
        <end position="208"/>
    </location>
</feature>
<evidence type="ECO:0000256" key="1">
    <source>
        <dbReference type="ARBA" id="ARBA00022617"/>
    </source>
</evidence>
<dbReference type="EMBL" id="JAEHFX010000005">
    <property type="protein sequence ID" value="MBK0403699.1"/>
    <property type="molecule type" value="Genomic_DNA"/>
</dbReference>
<keyword evidence="1 4" id="KW-0349">Heme</keyword>
<dbReference type="PANTHER" id="PTHR35008:SF4">
    <property type="entry name" value="BLL4482 PROTEIN"/>
    <property type="match status" value="1"/>
</dbReference>
<dbReference type="Gene3D" id="1.10.760.10">
    <property type="entry name" value="Cytochrome c-like domain"/>
    <property type="match status" value="1"/>
</dbReference>
<comment type="caution">
    <text evidence="7">The sequence shown here is derived from an EMBL/GenBank/DDBJ whole genome shotgun (WGS) entry which is preliminary data.</text>
</comment>
<name>A0ABS1C2U0_9BACT</name>
<dbReference type="SUPFAM" id="SSF46626">
    <property type="entry name" value="Cytochrome c"/>
    <property type="match status" value="1"/>
</dbReference>
<evidence type="ECO:0000256" key="2">
    <source>
        <dbReference type="ARBA" id="ARBA00022723"/>
    </source>
</evidence>
<organism evidence="7 8">
    <name type="scientific">Adhaeribacter terrigena</name>
    <dbReference type="NCBI Taxonomy" id="2793070"/>
    <lineage>
        <taxon>Bacteria</taxon>
        <taxon>Pseudomonadati</taxon>
        <taxon>Bacteroidota</taxon>
        <taxon>Cytophagia</taxon>
        <taxon>Cytophagales</taxon>
        <taxon>Hymenobacteraceae</taxon>
        <taxon>Adhaeribacter</taxon>
    </lineage>
</organism>
<dbReference type="Proteomes" id="UP000644147">
    <property type="component" value="Unassembled WGS sequence"/>
</dbReference>
<keyword evidence="8" id="KW-1185">Reference proteome</keyword>
<evidence type="ECO:0000256" key="4">
    <source>
        <dbReference type="PROSITE-ProRule" id="PRU00433"/>
    </source>
</evidence>
<dbReference type="PROSITE" id="PS51007">
    <property type="entry name" value="CYTC"/>
    <property type="match status" value="1"/>
</dbReference>
<sequence>MKKLFLPITGLLFSGAVLLNSCNNAGNQAETDDNNASVQLADSGEKTLSAEELVTKGEHLVTVGVCDDCHSPKKYKNGMPEPDKDKRLSGHPANLKLPAYDAKTVKNGWVLGNEHFTAWVGPWGTSFSANLTPDATTGIGNWTEEQFFLAMREGKYHGLKDGRMILPPMPWPNFKHFTDEELKAIFTYLKSVPAVKNAVPAPIPPKGA</sequence>
<feature type="domain" description="Cytochrome c" evidence="6">
    <location>
        <begin position="52"/>
        <end position="193"/>
    </location>
</feature>
<dbReference type="InterPro" id="IPR051459">
    <property type="entry name" value="Cytochrome_c-type_DH"/>
</dbReference>
<evidence type="ECO:0000256" key="3">
    <source>
        <dbReference type="ARBA" id="ARBA00023004"/>
    </source>
</evidence>
<evidence type="ECO:0000313" key="7">
    <source>
        <dbReference type="EMBL" id="MBK0403699.1"/>
    </source>
</evidence>
<keyword evidence="3 4" id="KW-0408">Iron</keyword>
<evidence type="ECO:0000259" key="6">
    <source>
        <dbReference type="PROSITE" id="PS51007"/>
    </source>
</evidence>
<dbReference type="InterPro" id="IPR036909">
    <property type="entry name" value="Cyt_c-like_dom_sf"/>
</dbReference>
<protein>
    <submittedName>
        <fullName evidence="7">Diheme cytochrome c-553</fullName>
    </submittedName>
</protein>
<reference evidence="7 8" key="1">
    <citation type="submission" date="2020-12" db="EMBL/GenBank/DDBJ databases">
        <title>Bacterial novel species Adhaeribacter sp. BT258 isolated from soil.</title>
        <authorList>
            <person name="Jung H.-Y."/>
        </authorList>
    </citation>
    <scope>NUCLEOTIDE SEQUENCE [LARGE SCALE GENOMIC DNA]</scope>
    <source>
        <strain evidence="7 8">BT258</strain>
    </source>
</reference>
<dbReference type="RefSeq" id="WP_200506442.1">
    <property type="nucleotide sequence ID" value="NZ_JAEHFX010000005.1"/>
</dbReference>
<feature type="signal peptide" evidence="5">
    <location>
        <begin position="1"/>
        <end position="19"/>
    </location>
</feature>
<dbReference type="PANTHER" id="PTHR35008">
    <property type="entry name" value="BLL4482 PROTEIN-RELATED"/>
    <property type="match status" value="1"/>
</dbReference>